<gene>
    <name evidence="9" type="ORF">EDB81DRAFT_641413</name>
</gene>
<dbReference type="InterPro" id="IPR036400">
    <property type="entry name" value="Cyt_B5-like_heme/steroid_sf"/>
</dbReference>
<keyword evidence="5 6" id="KW-0408">Iron</keyword>
<keyword evidence="4" id="KW-0560">Oxidoreductase</keyword>
<organism evidence="9 10">
    <name type="scientific">Dactylonectria macrodidyma</name>
    <dbReference type="NCBI Taxonomy" id="307937"/>
    <lineage>
        <taxon>Eukaryota</taxon>
        <taxon>Fungi</taxon>
        <taxon>Dikarya</taxon>
        <taxon>Ascomycota</taxon>
        <taxon>Pezizomycotina</taxon>
        <taxon>Sordariomycetes</taxon>
        <taxon>Hypocreomycetidae</taxon>
        <taxon>Hypocreales</taxon>
        <taxon>Nectriaceae</taxon>
        <taxon>Dactylonectria</taxon>
    </lineage>
</organism>
<evidence type="ECO:0000256" key="2">
    <source>
        <dbReference type="ARBA" id="ARBA00022617"/>
    </source>
</evidence>
<dbReference type="InterPro" id="IPR013785">
    <property type="entry name" value="Aldolase_TIM"/>
</dbReference>
<dbReference type="GO" id="GO:0016491">
    <property type="term" value="F:oxidoreductase activity"/>
    <property type="evidence" value="ECO:0007669"/>
    <property type="project" value="UniProtKB-KW"/>
</dbReference>
<dbReference type="InterPro" id="IPR001199">
    <property type="entry name" value="Cyt_B5-like_heme/steroid-bd"/>
</dbReference>
<name>A0A9P9FL95_9HYPO</name>
<dbReference type="InterPro" id="IPR037396">
    <property type="entry name" value="FMN_HAD"/>
</dbReference>
<evidence type="ECO:0000313" key="10">
    <source>
        <dbReference type="Proteomes" id="UP000738349"/>
    </source>
</evidence>
<dbReference type="SUPFAM" id="SSF55856">
    <property type="entry name" value="Cytochrome b5-like heme/steroid binding domain"/>
    <property type="match status" value="1"/>
</dbReference>
<dbReference type="SMART" id="SM01117">
    <property type="entry name" value="Cyt-b5"/>
    <property type="match status" value="1"/>
</dbReference>
<protein>
    <submittedName>
        <fullName evidence="9">FMN-dependent dehydrogenase-domain-containing protein</fullName>
    </submittedName>
</protein>
<dbReference type="Gene3D" id="3.20.20.70">
    <property type="entry name" value="Aldolase class I"/>
    <property type="match status" value="1"/>
</dbReference>
<dbReference type="Pfam" id="PF01070">
    <property type="entry name" value="FMN_dh"/>
    <property type="match status" value="1"/>
</dbReference>
<evidence type="ECO:0000259" key="8">
    <source>
        <dbReference type="PROSITE" id="PS51349"/>
    </source>
</evidence>
<dbReference type="Pfam" id="PF00173">
    <property type="entry name" value="Cyt-b5"/>
    <property type="match status" value="1"/>
</dbReference>
<dbReference type="PROSITE" id="PS50255">
    <property type="entry name" value="CYTOCHROME_B5_2"/>
    <property type="match status" value="1"/>
</dbReference>
<dbReference type="GO" id="GO:0020037">
    <property type="term" value="F:heme binding"/>
    <property type="evidence" value="ECO:0007669"/>
    <property type="project" value="UniProtKB-UniRule"/>
</dbReference>
<comment type="caution">
    <text evidence="9">The sequence shown here is derived from an EMBL/GenBank/DDBJ whole genome shotgun (WGS) entry which is preliminary data.</text>
</comment>
<evidence type="ECO:0000259" key="7">
    <source>
        <dbReference type="PROSITE" id="PS50255"/>
    </source>
</evidence>
<feature type="domain" description="Cytochrome b5 heme-binding" evidence="7">
    <location>
        <begin position="2"/>
        <end position="79"/>
    </location>
</feature>
<accession>A0A9P9FL95</accession>
<dbReference type="PRINTS" id="PR00363">
    <property type="entry name" value="CYTOCHROMEB5"/>
</dbReference>
<keyword evidence="3 6" id="KW-0479">Metal-binding</keyword>
<keyword evidence="10" id="KW-1185">Reference proteome</keyword>
<proteinExistence type="inferred from homology"/>
<dbReference type="InterPro" id="IPR018506">
    <property type="entry name" value="Cyt_B5_heme-BS"/>
</dbReference>
<keyword evidence="2 6" id="KW-0349">Heme</keyword>
<dbReference type="Proteomes" id="UP000738349">
    <property type="component" value="Unassembled WGS sequence"/>
</dbReference>
<sequence length="487" mass="53477">MRRTVTAHEVARHNKTDDVWIVVDGEVFDMTEFVPEHPGGPEIIYQFAGRDASLSYNEIHAPSLIRRSLEPEKHVGTLDESSITDEWKAANEITRESTRPAEKPGLGDIINLDDLEAAATKSLSKKSMAFIRSGSNDNITRDANRAFLQRIWLRPNVMRNVSHVNTSTTLFGCKLRLPVYIAPTGAAKTGGSEGELTLARGAAGGGIIHCFATPSSYPYSEILEQTPEHAFFQLYVNKDRKQSEAAIREVVASGKIKAIFVTADVPVVPKREEDERVQSTETQALAGINLTVAGKDAKGSGFARQASSFIDSSLSWDDIKWLRSLTSVPILVKGIQRAEDARMAHQIGCDGIVLSNHGGRAADNAPPAILVLLELHKTCPEVLGAIEILIDGGFRRGSDVVKAICLGASAVGFGRSFLYALGYGEQGIERAIDIIRDEVETTMRLCGMTDLMRDAHPRYVNTRDIDHLVPNEEDHYIKPVLRRQARL</sequence>
<dbReference type="PANTHER" id="PTHR10578:SF104">
    <property type="entry name" value="CYTOCHROME B2, MITOCHONDRIAL-RELATED"/>
    <property type="match status" value="1"/>
</dbReference>
<dbReference type="PROSITE" id="PS00191">
    <property type="entry name" value="CYTOCHROME_B5_1"/>
    <property type="match status" value="1"/>
</dbReference>
<dbReference type="AlphaFoldDB" id="A0A9P9FL95"/>
<feature type="domain" description="FMN hydroxy acid dehydrogenase" evidence="8">
    <location>
        <begin position="104"/>
        <end position="464"/>
    </location>
</feature>
<dbReference type="GO" id="GO:0046872">
    <property type="term" value="F:metal ion binding"/>
    <property type="evidence" value="ECO:0007669"/>
    <property type="project" value="UniProtKB-UniRule"/>
</dbReference>
<evidence type="ECO:0000256" key="5">
    <source>
        <dbReference type="ARBA" id="ARBA00023004"/>
    </source>
</evidence>
<dbReference type="InterPro" id="IPR000262">
    <property type="entry name" value="FMN-dep_DH"/>
</dbReference>
<dbReference type="Gene3D" id="3.10.120.10">
    <property type="entry name" value="Cytochrome b5-like heme/steroid binding domain"/>
    <property type="match status" value="1"/>
</dbReference>
<dbReference type="SUPFAM" id="SSF51395">
    <property type="entry name" value="FMN-linked oxidoreductases"/>
    <property type="match status" value="1"/>
</dbReference>
<dbReference type="EMBL" id="JAGMUV010000003">
    <property type="protein sequence ID" value="KAH7165257.1"/>
    <property type="molecule type" value="Genomic_DNA"/>
</dbReference>
<comment type="cofactor">
    <cofactor evidence="1">
        <name>FMN</name>
        <dbReference type="ChEBI" id="CHEBI:58210"/>
    </cofactor>
</comment>
<dbReference type="OrthoDB" id="1925334at2759"/>
<dbReference type="FunFam" id="3.10.120.10:FF:000009">
    <property type="entry name" value="Cytochrome b2, mitochondrial, putative"/>
    <property type="match status" value="1"/>
</dbReference>
<reference evidence="9" key="1">
    <citation type="journal article" date="2021" name="Nat. Commun.">
        <title>Genetic determinants of endophytism in the Arabidopsis root mycobiome.</title>
        <authorList>
            <person name="Mesny F."/>
            <person name="Miyauchi S."/>
            <person name="Thiergart T."/>
            <person name="Pickel B."/>
            <person name="Atanasova L."/>
            <person name="Karlsson M."/>
            <person name="Huettel B."/>
            <person name="Barry K.W."/>
            <person name="Haridas S."/>
            <person name="Chen C."/>
            <person name="Bauer D."/>
            <person name="Andreopoulos W."/>
            <person name="Pangilinan J."/>
            <person name="LaButti K."/>
            <person name="Riley R."/>
            <person name="Lipzen A."/>
            <person name="Clum A."/>
            <person name="Drula E."/>
            <person name="Henrissat B."/>
            <person name="Kohler A."/>
            <person name="Grigoriev I.V."/>
            <person name="Martin F.M."/>
            <person name="Hacquard S."/>
        </authorList>
    </citation>
    <scope>NUCLEOTIDE SEQUENCE</scope>
    <source>
        <strain evidence="9">MPI-CAGE-AT-0147</strain>
    </source>
</reference>
<evidence type="ECO:0000313" key="9">
    <source>
        <dbReference type="EMBL" id="KAH7165257.1"/>
    </source>
</evidence>
<evidence type="ECO:0000256" key="6">
    <source>
        <dbReference type="RuleBase" id="RU362121"/>
    </source>
</evidence>
<dbReference type="PANTHER" id="PTHR10578">
    <property type="entry name" value="S -2-HYDROXY-ACID OXIDASE-RELATED"/>
    <property type="match status" value="1"/>
</dbReference>
<evidence type="ECO:0000256" key="4">
    <source>
        <dbReference type="ARBA" id="ARBA00023002"/>
    </source>
</evidence>
<evidence type="ECO:0000256" key="3">
    <source>
        <dbReference type="ARBA" id="ARBA00022723"/>
    </source>
</evidence>
<comment type="similarity">
    <text evidence="6">Belongs to the cytochrome b5 family.</text>
</comment>
<dbReference type="PROSITE" id="PS51349">
    <property type="entry name" value="FMN_HYDROXY_ACID_DH_2"/>
    <property type="match status" value="1"/>
</dbReference>
<evidence type="ECO:0000256" key="1">
    <source>
        <dbReference type="ARBA" id="ARBA00001917"/>
    </source>
</evidence>